<proteinExistence type="predicted"/>
<dbReference type="EMBL" id="WPIN01000028">
    <property type="protein sequence ID" value="MVM35926.1"/>
    <property type="molecule type" value="Genomic_DNA"/>
</dbReference>
<name>A0A7K1SQQ1_9BACT</name>
<evidence type="ECO:0000313" key="1">
    <source>
        <dbReference type="EMBL" id="MVM35926.1"/>
    </source>
</evidence>
<sequence length="549" mass="61639">MKTFEQTYWKSTDTFSGLYNHVGYVATTYRLVQNIDALSKARESFSIAQPSYSSAIKAVFQGAEVALINMAALLKRAASLLNDGKDSEAAELILVFNGFNTSMTQLSRVPGELGGCDDFDHQPLVLSITDSTNYPHFLQAKKEFDQALLAYYQIKNDTDCAANSRLGTVMKQQGLGETTCQMQQLVAQADHDMRVWYANLKSVEVDAQGVDYQNFVGVSYITEAIQSPAYGAETLMNQFRSFHITPEIFAVEINNHIRFAIAKIQLYDEVGEEQLLQEAYEHLMCGNTLFPCIQKCFDALAEGLSYAQYHKFRGNFGATSASESKAIAKDLLKMLPAQLGCEVVKSLTGITTNPRHPKSTHELSVALLKPALHGQHRWLWRMITQECAKVYTHVMTWYDGHFKLPILQVGSSPSLAGAKDAIQHNFNLQNRVREHNPLNPLVAVRHLQVSLPSDDDKLNSLTAYINSDESFFSVRANTIGAVNRSMLTHLCDGNADFEQLKKFQKECREQEKQIDNEEDSCLNNRLEAYKEGVRLRMNSPKFTYETVSA</sequence>
<accession>A0A7K1SQQ1</accession>
<evidence type="ECO:0000313" key="2">
    <source>
        <dbReference type="Proteomes" id="UP000436006"/>
    </source>
</evidence>
<protein>
    <submittedName>
        <fullName evidence="1">Uncharacterized protein</fullName>
    </submittedName>
</protein>
<reference evidence="1 2" key="1">
    <citation type="submission" date="2019-12" db="EMBL/GenBank/DDBJ databases">
        <title>Spirosoma sp. HMF4905 genome sequencing and assembly.</title>
        <authorList>
            <person name="Kang H."/>
            <person name="Cha I."/>
            <person name="Kim H."/>
            <person name="Joh K."/>
        </authorList>
    </citation>
    <scope>NUCLEOTIDE SEQUENCE [LARGE SCALE GENOMIC DNA]</scope>
    <source>
        <strain evidence="1 2">HMF4905</strain>
    </source>
</reference>
<organism evidence="1 2">
    <name type="scientific">Spirosoma arboris</name>
    <dbReference type="NCBI Taxonomy" id="2682092"/>
    <lineage>
        <taxon>Bacteria</taxon>
        <taxon>Pseudomonadati</taxon>
        <taxon>Bacteroidota</taxon>
        <taxon>Cytophagia</taxon>
        <taxon>Cytophagales</taxon>
        <taxon>Cytophagaceae</taxon>
        <taxon>Spirosoma</taxon>
    </lineage>
</organism>
<dbReference type="Proteomes" id="UP000436006">
    <property type="component" value="Unassembled WGS sequence"/>
</dbReference>
<gene>
    <name evidence="1" type="ORF">GO755_38290</name>
</gene>
<keyword evidence="2" id="KW-1185">Reference proteome</keyword>
<dbReference type="RefSeq" id="WP_157590724.1">
    <property type="nucleotide sequence ID" value="NZ_WPIN01000028.1"/>
</dbReference>
<dbReference type="AlphaFoldDB" id="A0A7K1SQQ1"/>
<comment type="caution">
    <text evidence="1">The sequence shown here is derived from an EMBL/GenBank/DDBJ whole genome shotgun (WGS) entry which is preliminary data.</text>
</comment>